<dbReference type="Proteomes" id="UP000000311">
    <property type="component" value="Unassembled WGS sequence"/>
</dbReference>
<feature type="compositionally biased region" description="Acidic residues" evidence="1">
    <location>
        <begin position="40"/>
        <end position="67"/>
    </location>
</feature>
<reference evidence="2 3" key="1">
    <citation type="journal article" date="2010" name="Science">
        <title>Genomic comparison of the ants Camponotus floridanus and Harpegnathos saltator.</title>
        <authorList>
            <person name="Bonasio R."/>
            <person name="Zhang G."/>
            <person name="Ye C."/>
            <person name="Mutti N.S."/>
            <person name="Fang X."/>
            <person name="Qin N."/>
            <person name="Donahue G."/>
            <person name="Yang P."/>
            <person name="Li Q."/>
            <person name="Li C."/>
            <person name="Zhang P."/>
            <person name="Huang Z."/>
            <person name="Berger S.L."/>
            <person name="Reinberg D."/>
            <person name="Wang J."/>
            <person name="Liebig J."/>
        </authorList>
    </citation>
    <scope>NUCLEOTIDE SEQUENCE [LARGE SCALE GENOMIC DNA]</scope>
    <source>
        <strain evidence="3">C129</strain>
    </source>
</reference>
<dbReference type="InParanoid" id="E2AEY3"/>
<evidence type="ECO:0000313" key="3">
    <source>
        <dbReference type="Proteomes" id="UP000000311"/>
    </source>
</evidence>
<feature type="region of interest" description="Disordered" evidence="1">
    <location>
        <begin position="22"/>
        <end position="67"/>
    </location>
</feature>
<keyword evidence="3" id="KW-1185">Reference proteome</keyword>
<sequence>MHRVQESDGSFFENLGTLLAEKVRAQEQAEGPLPQKKDETQEEEDSLNEEDNIDELTEALLDDSDRDENELARNFLTESMGLNPKSHCQSQLHLATITTSGH</sequence>
<feature type="region of interest" description="Disordered" evidence="1">
    <location>
        <begin position="81"/>
        <end position="102"/>
    </location>
</feature>
<evidence type="ECO:0000313" key="2">
    <source>
        <dbReference type="EMBL" id="EFN67999.1"/>
    </source>
</evidence>
<evidence type="ECO:0000256" key="1">
    <source>
        <dbReference type="SAM" id="MobiDB-lite"/>
    </source>
</evidence>
<dbReference type="AlphaFoldDB" id="E2AEY3"/>
<organism evidence="3">
    <name type="scientific">Camponotus floridanus</name>
    <name type="common">Florida carpenter ant</name>
    <dbReference type="NCBI Taxonomy" id="104421"/>
    <lineage>
        <taxon>Eukaryota</taxon>
        <taxon>Metazoa</taxon>
        <taxon>Ecdysozoa</taxon>
        <taxon>Arthropoda</taxon>
        <taxon>Hexapoda</taxon>
        <taxon>Insecta</taxon>
        <taxon>Pterygota</taxon>
        <taxon>Neoptera</taxon>
        <taxon>Endopterygota</taxon>
        <taxon>Hymenoptera</taxon>
        <taxon>Apocrita</taxon>
        <taxon>Aculeata</taxon>
        <taxon>Formicoidea</taxon>
        <taxon>Formicidae</taxon>
        <taxon>Formicinae</taxon>
        <taxon>Camponotus</taxon>
    </lineage>
</organism>
<accession>E2AEY3</accession>
<protein>
    <submittedName>
        <fullName evidence="2">Uncharacterized protein</fullName>
    </submittedName>
</protein>
<gene>
    <name evidence="2" type="ORF">EAG_08113</name>
</gene>
<proteinExistence type="predicted"/>
<name>E2AEY3_CAMFO</name>
<dbReference type="EMBL" id="GL438981">
    <property type="protein sequence ID" value="EFN67999.1"/>
    <property type="molecule type" value="Genomic_DNA"/>
</dbReference>
<feature type="compositionally biased region" description="Polar residues" evidence="1">
    <location>
        <begin position="86"/>
        <end position="102"/>
    </location>
</feature>
<dbReference type="OrthoDB" id="67700at2759"/>